<accession>A0A923E3D1</accession>
<comment type="caution">
    <text evidence="2">The sequence shown here is derived from an EMBL/GenBank/DDBJ whole genome shotgun (WGS) entry which is preliminary data.</text>
</comment>
<dbReference type="Proteomes" id="UP000617426">
    <property type="component" value="Unassembled WGS sequence"/>
</dbReference>
<dbReference type="AlphaFoldDB" id="A0A923E3D1"/>
<evidence type="ECO:0000313" key="3">
    <source>
        <dbReference type="Proteomes" id="UP000617426"/>
    </source>
</evidence>
<sequence>MIGIVNVLVGIAMLVGIIGAIVQVVPSGAVIGVALIVWAIVEGGTAAWTVTGIALLVLIGASVLKYLVPGKRLMESGTANSTLLLALLVGVVGWFVVPVLGLALGAIGTVYLMERRRLGAHAAALGATAGVMKTLGLAILIELVAALVATSLWIVGLVLV</sequence>
<feature type="transmembrane region" description="Helical" evidence="1">
    <location>
        <begin position="7"/>
        <end position="40"/>
    </location>
</feature>
<keyword evidence="1" id="KW-1133">Transmembrane helix</keyword>
<protein>
    <submittedName>
        <fullName evidence="2">Uncharacterized protein YqgC (DUF456 family)</fullName>
    </submittedName>
</protein>
<dbReference type="InterPro" id="IPR007403">
    <property type="entry name" value="DUF456"/>
</dbReference>
<feature type="transmembrane region" description="Helical" evidence="1">
    <location>
        <begin position="135"/>
        <end position="159"/>
    </location>
</feature>
<feature type="transmembrane region" description="Helical" evidence="1">
    <location>
        <begin position="80"/>
        <end position="107"/>
    </location>
</feature>
<gene>
    <name evidence="2" type="ORF">HD592_001858</name>
</gene>
<keyword evidence="3" id="KW-1185">Reference proteome</keyword>
<organism evidence="2 3">
    <name type="scientific">Schaalia hyovaginalis</name>
    <dbReference type="NCBI Taxonomy" id="29316"/>
    <lineage>
        <taxon>Bacteria</taxon>
        <taxon>Bacillati</taxon>
        <taxon>Actinomycetota</taxon>
        <taxon>Actinomycetes</taxon>
        <taxon>Actinomycetales</taxon>
        <taxon>Actinomycetaceae</taxon>
        <taxon>Schaalia</taxon>
    </lineage>
</organism>
<dbReference type="Pfam" id="PF04306">
    <property type="entry name" value="DUF456"/>
    <property type="match status" value="1"/>
</dbReference>
<proteinExistence type="predicted"/>
<dbReference type="EMBL" id="JACHMK010000001">
    <property type="protein sequence ID" value="MBB6335293.1"/>
    <property type="molecule type" value="Genomic_DNA"/>
</dbReference>
<evidence type="ECO:0000256" key="1">
    <source>
        <dbReference type="SAM" id="Phobius"/>
    </source>
</evidence>
<reference evidence="2" key="1">
    <citation type="submission" date="2020-08" db="EMBL/GenBank/DDBJ databases">
        <title>Sequencing the genomes of 1000 actinobacteria strains.</title>
        <authorList>
            <person name="Klenk H.-P."/>
        </authorList>
    </citation>
    <scope>NUCLEOTIDE SEQUENCE</scope>
    <source>
        <strain evidence="2">DSM 10695</strain>
    </source>
</reference>
<name>A0A923E3D1_9ACTO</name>
<evidence type="ECO:0000313" key="2">
    <source>
        <dbReference type="EMBL" id="MBB6335293.1"/>
    </source>
</evidence>
<keyword evidence="1" id="KW-0812">Transmembrane</keyword>
<feature type="transmembrane region" description="Helical" evidence="1">
    <location>
        <begin position="46"/>
        <end position="68"/>
    </location>
</feature>
<keyword evidence="1" id="KW-0472">Membrane</keyword>
<dbReference type="RefSeq" id="WP_184453612.1">
    <property type="nucleotide sequence ID" value="NZ_JACHMK010000001.1"/>
</dbReference>